<dbReference type="PRINTS" id="PR01210">
    <property type="entry name" value="GGTRANSPTASE"/>
</dbReference>
<dbReference type="InterPro" id="IPR051792">
    <property type="entry name" value="GGT_bact"/>
</dbReference>
<gene>
    <name evidence="6" type="ORF">HNR11_002206</name>
</gene>
<dbReference type="EC" id="2.3.2.2" evidence="6"/>
<dbReference type="Gene3D" id="1.10.246.130">
    <property type="match status" value="1"/>
</dbReference>
<keyword evidence="4" id="KW-0865">Zymogen</keyword>
<evidence type="ECO:0000313" key="7">
    <source>
        <dbReference type="Proteomes" id="UP000560069"/>
    </source>
</evidence>
<keyword evidence="3 6" id="KW-0378">Hydrolase</keyword>
<evidence type="ECO:0000256" key="1">
    <source>
        <dbReference type="ARBA" id="ARBA00009381"/>
    </source>
</evidence>
<dbReference type="PANTHER" id="PTHR43199:SF1">
    <property type="entry name" value="GLUTATHIONE HYDROLASE PROENZYME"/>
    <property type="match status" value="1"/>
</dbReference>
<dbReference type="EC" id="3.4.19.13" evidence="6"/>
<sequence length="594" mass="62800">MQPKNRPPRPHLLPPHRTGTRPAHSARFRSQAIRATAVLASFGLLSACAAEEEPPPPPPPAPSGTPEEPTSTPEPVEDTLTQQGVSAGHPLAVEAGEQVLTEGGNSVDAAIAAAFAMSVVEPFASGLGGGGSVVIAGQDGDPLFYDYREMVGVDGEIPETGIGAPGFVAGMGRLHQEHGSLEWDRLIQPAQQLASEGFEVYDFLATRMTEDLGPEAIAGVQPFEVDGEPLEAGDQLVQTELAGTLETLAAEGWESFYTGSLAEQLTQVEGIDAQTLADYEVTAAEPVSGEFGDYQVLAAAPALPGPALVQLLQIAESQGVAELEPGSAEYVQTLSEAWLVAEETVLTEIGDPAFVEVPVEEITDAESNAAREVSTQSAAQDPGQDSAQAQGDAPQAQADIPQAQAPQDANTTHVSVVDDEGIMVSMTNTLTNFWGAGEVSGGFFLNNQLSRFEAVDSPANRPEPGRKSVTWSMPTIVLDDQQRPVLGIGTPGGHQILNIMGTVLTQWGLQDAPLQEAVDGLRFRLIAEDELLVLDDEPDEQTREALEDLGWELQVWPDEWGGFGSVQALEVDYETGEVAGADDDRRVGSHTVID</sequence>
<dbReference type="EMBL" id="JACCFQ010000001">
    <property type="protein sequence ID" value="NYJ17672.1"/>
    <property type="molecule type" value="Genomic_DNA"/>
</dbReference>
<evidence type="ECO:0000313" key="6">
    <source>
        <dbReference type="EMBL" id="NYJ17672.1"/>
    </source>
</evidence>
<feature type="compositionally biased region" description="Low complexity" evidence="5">
    <location>
        <begin position="64"/>
        <end position="74"/>
    </location>
</feature>
<keyword evidence="2 6" id="KW-0808">Transferase</keyword>
<feature type="compositionally biased region" description="Low complexity" evidence="5">
    <location>
        <begin position="376"/>
        <end position="409"/>
    </location>
</feature>
<comment type="similarity">
    <text evidence="1">Belongs to the gamma-glutamyltransferase family.</text>
</comment>
<dbReference type="Gene3D" id="3.60.20.40">
    <property type="match status" value="1"/>
</dbReference>
<accession>A0A7Z0EB58</accession>
<organism evidence="6 7">
    <name type="scientific">Nesterenkonia sandarakina</name>
    <dbReference type="NCBI Taxonomy" id="272918"/>
    <lineage>
        <taxon>Bacteria</taxon>
        <taxon>Bacillati</taxon>
        <taxon>Actinomycetota</taxon>
        <taxon>Actinomycetes</taxon>
        <taxon>Micrococcales</taxon>
        <taxon>Micrococcaceae</taxon>
        <taxon>Nesterenkonia</taxon>
    </lineage>
</organism>
<feature type="region of interest" description="Disordered" evidence="5">
    <location>
        <begin position="367"/>
        <end position="412"/>
    </location>
</feature>
<feature type="region of interest" description="Disordered" evidence="5">
    <location>
        <begin position="1"/>
        <end position="27"/>
    </location>
</feature>
<evidence type="ECO:0000256" key="3">
    <source>
        <dbReference type="ARBA" id="ARBA00022801"/>
    </source>
</evidence>
<feature type="region of interest" description="Disordered" evidence="5">
    <location>
        <begin position="48"/>
        <end position="78"/>
    </location>
</feature>
<keyword evidence="6" id="KW-0012">Acyltransferase</keyword>
<dbReference type="AlphaFoldDB" id="A0A7Z0EB58"/>
<protein>
    <submittedName>
        <fullName evidence="6">Gamma-glutamyltranspeptidase/glutathione hydrolase</fullName>
        <ecNumber evidence="6">2.3.2.2</ecNumber>
        <ecNumber evidence="6">3.4.19.13</ecNumber>
    </submittedName>
</protein>
<evidence type="ECO:0000256" key="2">
    <source>
        <dbReference type="ARBA" id="ARBA00022679"/>
    </source>
</evidence>
<evidence type="ECO:0000256" key="5">
    <source>
        <dbReference type="SAM" id="MobiDB-lite"/>
    </source>
</evidence>
<dbReference type="Proteomes" id="UP000560069">
    <property type="component" value="Unassembled WGS sequence"/>
</dbReference>
<dbReference type="PANTHER" id="PTHR43199">
    <property type="entry name" value="GLUTATHIONE HYDROLASE"/>
    <property type="match status" value="1"/>
</dbReference>
<dbReference type="Pfam" id="PF01019">
    <property type="entry name" value="G_glu_transpept"/>
    <property type="match status" value="1"/>
</dbReference>
<dbReference type="GO" id="GO:0036374">
    <property type="term" value="F:glutathione hydrolase activity"/>
    <property type="evidence" value="ECO:0007669"/>
    <property type="project" value="UniProtKB-EC"/>
</dbReference>
<dbReference type="GO" id="GO:0103068">
    <property type="term" value="F:leukotriene C4 gamma-glutamyl transferase activity"/>
    <property type="evidence" value="ECO:0007669"/>
    <property type="project" value="UniProtKB-EC"/>
</dbReference>
<proteinExistence type="inferred from homology"/>
<name>A0A7Z0EB58_9MICC</name>
<comment type="caution">
    <text evidence="6">The sequence shown here is derived from an EMBL/GenBank/DDBJ whole genome shotgun (WGS) entry which is preliminary data.</text>
</comment>
<dbReference type="InterPro" id="IPR043138">
    <property type="entry name" value="GGT_lsub"/>
</dbReference>
<dbReference type="InterPro" id="IPR029055">
    <property type="entry name" value="Ntn_hydrolases_N"/>
</dbReference>
<dbReference type="SUPFAM" id="SSF56235">
    <property type="entry name" value="N-terminal nucleophile aminohydrolases (Ntn hydrolases)"/>
    <property type="match status" value="1"/>
</dbReference>
<dbReference type="RefSeq" id="WP_179442347.1">
    <property type="nucleotide sequence ID" value="NZ_BAAALK010000002.1"/>
</dbReference>
<reference evidence="6 7" key="1">
    <citation type="submission" date="2020-07" db="EMBL/GenBank/DDBJ databases">
        <title>Sequencing the genomes of 1000 actinobacteria strains.</title>
        <authorList>
            <person name="Klenk H.-P."/>
        </authorList>
    </citation>
    <scope>NUCLEOTIDE SEQUENCE [LARGE SCALE GENOMIC DNA]</scope>
    <source>
        <strain evidence="6 7">DSM 15664</strain>
    </source>
</reference>
<dbReference type="InterPro" id="IPR043137">
    <property type="entry name" value="GGT_ssub_C"/>
</dbReference>
<evidence type="ECO:0000256" key="4">
    <source>
        <dbReference type="ARBA" id="ARBA00023145"/>
    </source>
</evidence>
<keyword evidence="7" id="KW-1185">Reference proteome</keyword>